<evidence type="ECO:0000313" key="2">
    <source>
        <dbReference type="Proteomes" id="UP000007129"/>
    </source>
</evidence>
<protein>
    <submittedName>
        <fullName evidence="1">Uncharacterized protein</fullName>
    </submittedName>
</protein>
<dbReference type="OrthoDB" id="5421765at2759"/>
<gene>
    <name evidence="1" type="ORF">MPH_03750</name>
</gene>
<dbReference type="InParanoid" id="K2SQY0"/>
<reference evidence="1 2" key="1">
    <citation type="journal article" date="2012" name="BMC Genomics">
        <title>Tools to kill: Genome of one of the most destructive plant pathogenic fungi Macrophomina phaseolina.</title>
        <authorList>
            <person name="Islam M.S."/>
            <person name="Haque M.S."/>
            <person name="Islam M.M."/>
            <person name="Emdad E.M."/>
            <person name="Halim A."/>
            <person name="Hossen Q.M.M."/>
            <person name="Hossain M.Z."/>
            <person name="Ahmed B."/>
            <person name="Rahim S."/>
            <person name="Rahman M.S."/>
            <person name="Alam M.M."/>
            <person name="Hou S."/>
            <person name="Wan X."/>
            <person name="Saito J.A."/>
            <person name="Alam M."/>
        </authorList>
    </citation>
    <scope>NUCLEOTIDE SEQUENCE [LARGE SCALE GENOMIC DNA]</scope>
    <source>
        <strain evidence="1 2">MS6</strain>
    </source>
</reference>
<dbReference type="EMBL" id="AHHD01000167">
    <property type="protein sequence ID" value="EKG19060.1"/>
    <property type="molecule type" value="Genomic_DNA"/>
</dbReference>
<proteinExistence type="predicted"/>
<dbReference type="VEuPathDB" id="FungiDB:MPH_03750"/>
<accession>K2SQY0</accession>
<organism evidence="1 2">
    <name type="scientific">Macrophomina phaseolina (strain MS6)</name>
    <name type="common">Charcoal rot fungus</name>
    <dbReference type="NCBI Taxonomy" id="1126212"/>
    <lineage>
        <taxon>Eukaryota</taxon>
        <taxon>Fungi</taxon>
        <taxon>Dikarya</taxon>
        <taxon>Ascomycota</taxon>
        <taxon>Pezizomycotina</taxon>
        <taxon>Dothideomycetes</taxon>
        <taxon>Dothideomycetes incertae sedis</taxon>
        <taxon>Botryosphaeriales</taxon>
        <taxon>Botryosphaeriaceae</taxon>
        <taxon>Macrophomina</taxon>
    </lineage>
</organism>
<dbReference type="Proteomes" id="UP000007129">
    <property type="component" value="Unassembled WGS sequence"/>
</dbReference>
<evidence type="ECO:0000313" key="1">
    <source>
        <dbReference type="EMBL" id="EKG19060.1"/>
    </source>
</evidence>
<name>K2SQY0_MACPH</name>
<dbReference type="AlphaFoldDB" id="K2SQY0"/>
<sequence length="119" mass="13417">MFLPTYGAEPMTGDDTRPHNISCALEELDTMLARLRVRRDENALRRYDLEEILQAAASFAFLLFSHRNPWVFDGQMDHVHEPGSVVILPALLQVTDEHGQWLSIPLTFGEEGGSTEAVH</sequence>
<dbReference type="eggNOG" id="ENOG502SVX1">
    <property type="taxonomic scope" value="Eukaryota"/>
</dbReference>
<comment type="caution">
    <text evidence="1">The sequence shown here is derived from an EMBL/GenBank/DDBJ whole genome shotgun (WGS) entry which is preliminary data.</text>
</comment>
<dbReference type="HOGENOM" id="CLU_2061941_0_0_1"/>